<accession>A0A916WPU2</accession>
<dbReference type="RefSeq" id="WP_229742131.1">
    <property type="nucleotide sequence ID" value="NZ_BMGC01000003.1"/>
</dbReference>
<feature type="transmembrane region" description="Helical" evidence="6">
    <location>
        <begin position="83"/>
        <end position="102"/>
    </location>
</feature>
<feature type="transmembrane region" description="Helical" evidence="6">
    <location>
        <begin position="16"/>
        <end position="36"/>
    </location>
</feature>
<feature type="transmembrane region" description="Helical" evidence="6">
    <location>
        <begin position="167"/>
        <end position="190"/>
    </location>
</feature>
<sequence length="584" mass="60267">MGAQTNVSSQTRWQTAWLITVVCLALALVVASMAALNTALPEIAPEIGATSNQMTWLIDGYTLTLAALLLPAGAIGDRFGRRGILIAGLIVFAVASVLPVWITDPNLIIVTRCLAGAAAAFIMPATLSLTSSGVPTSKRPLAVAIWSGVAGAGAIIGFFITGLLLEFFAWHSIFITFSVTAAVIALLSFTIGSSKDPHPKRFDLLGSITVPVAVALFVYGLVEAPHRGWNNPLVIVMLVLGVVLGALFVLIELRVTDPLLDVRLFGNRAFSAGALSVLLSFLASFGGFYVLLQDLQLVFGYSALKSAFALVPMVATVMVFSLLSNWFAVRFSLRTALALGAFLMGLGLVLIGTVDYTTYWPLMGILVVVAIGIGIAAAPSTTAIMVNTPERSHGVGSAVNDTARELGAAVGIAIAGSIVAAGYTSRAHATTDLAEQGLHRQAQAAAAAGNQDAASQIESLIPGVGEHIHRSFAEAVQVAHQISARLPGPLGHEIFVSAQNAFIEPMNQACITLGSIVIFSGAVLAVLTPDRVDASRRPAGGDDAGEDDAGAGAAAGSQIEDPDAPGADSAEPDSPGAVGSDSDR</sequence>
<keyword evidence="4 6" id="KW-0472">Membrane</keyword>
<feature type="transmembrane region" description="Helical" evidence="6">
    <location>
        <begin position="406"/>
        <end position="423"/>
    </location>
</feature>
<feature type="transmembrane region" description="Helical" evidence="6">
    <location>
        <begin position="360"/>
        <end position="386"/>
    </location>
</feature>
<reference evidence="8" key="1">
    <citation type="journal article" date="2014" name="Int. J. Syst. Evol. Microbiol.">
        <title>Complete genome sequence of Corynebacterium casei LMG S-19264T (=DSM 44701T), isolated from a smear-ripened cheese.</title>
        <authorList>
            <consortium name="US DOE Joint Genome Institute (JGI-PGF)"/>
            <person name="Walter F."/>
            <person name="Albersmeier A."/>
            <person name="Kalinowski J."/>
            <person name="Ruckert C."/>
        </authorList>
    </citation>
    <scope>NUCLEOTIDE SEQUENCE</scope>
    <source>
        <strain evidence="8">CGMCC 1.12827</strain>
    </source>
</reference>
<proteinExistence type="predicted"/>
<evidence type="ECO:0000313" key="9">
    <source>
        <dbReference type="Proteomes" id="UP000621454"/>
    </source>
</evidence>
<dbReference type="Gene3D" id="1.20.1720.10">
    <property type="entry name" value="Multidrug resistance protein D"/>
    <property type="match status" value="1"/>
</dbReference>
<dbReference type="InterPro" id="IPR020846">
    <property type="entry name" value="MFS_dom"/>
</dbReference>
<evidence type="ECO:0000313" key="8">
    <source>
        <dbReference type="EMBL" id="GGB21201.1"/>
    </source>
</evidence>
<feature type="transmembrane region" description="Helical" evidence="6">
    <location>
        <begin position="108"/>
        <end position="129"/>
    </location>
</feature>
<feature type="transmembrane region" description="Helical" evidence="6">
    <location>
        <begin position="335"/>
        <end position="354"/>
    </location>
</feature>
<comment type="caution">
    <text evidence="8">The sequence shown here is derived from an EMBL/GenBank/DDBJ whole genome shotgun (WGS) entry which is preliminary data.</text>
</comment>
<dbReference type="InterPro" id="IPR011701">
    <property type="entry name" value="MFS"/>
</dbReference>
<dbReference type="Pfam" id="PF07690">
    <property type="entry name" value="MFS_1"/>
    <property type="match status" value="1"/>
</dbReference>
<evidence type="ECO:0000256" key="1">
    <source>
        <dbReference type="ARBA" id="ARBA00004651"/>
    </source>
</evidence>
<dbReference type="GO" id="GO:0022857">
    <property type="term" value="F:transmembrane transporter activity"/>
    <property type="evidence" value="ECO:0007669"/>
    <property type="project" value="InterPro"/>
</dbReference>
<feature type="transmembrane region" description="Helical" evidence="6">
    <location>
        <begin position="56"/>
        <end position="76"/>
    </location>
</feature>
<feature type="domain" description="Major facilitator superfamily (MFS) profile" evidence="7">
    <location>
        <begin position="18"/>
        <end position="532"/>
    </location>
</feature>
<dbReference type="PANTHER" id="PTHR42718:SF42">
    <property type="entry name" value="EXPORT PROTEIN"/>
    <property type="match status" value="1"/>
</dbReference>
<evidence type="ECO:0000256" key="3">
    <source>
        <dbReference type="ARBA" id="ARBA00022989"/>
    </source>
</evidence>
<feature type="transmembrane region" description="Helical" evidence="6">
    <location>
        <begin position="506"/>
        <end position="527"/>
    </location>
</feature>
<gene>
    <name evidence="8" type="ORF">GCM10011489_06710</name>
</gene>
<feature type="transmembrane region" description="Helical" evidence="6">
    <location>
        <begin position="298"/>
        <end position="323"/>
    </location>
</feature>
<dbReference type="PROSITE" id="PS50850">
    <property type="entry name" value="MFS"/>
    <property type="match status" value="1"/>
</dbReference>
<evidence type="ECO:0000256" key="4">
    <source>
        <dbReference type="ARBA" id="ARBA00023136"/>
    </source>
</evidence>
<name>A0A916WPU2_9ACTN</name>
<feature type="transmembrane region" description="Helical" evidence="6">
    <location>
        <begin position="202"/>
        <end position="221"/>
    </location>
</feature>
<keyword evidence="2 6" id="KW-0812">Transmembrane</keyword>
<keyword evidence="9" id="KW-1185">Reference proteome</keyword>
<dbReference type="Gene3D" id="1.20.1250.20">
    <property type="entry name" value="MFS general substrate transporter like domains"/>
    <property type="match status" value="1"/>
</dbReference>
<dbReference type="PANTHER" id="PTHR42718">
    <property type="entry name" value="MAJOR FACILITATOR SUPERFAMILY MULTIDRUG TRANSPORTER MFSC"/>
    <property type="match status" value="1"/>
</dbReference>
<dbReference type="SUPFAM" id="SSF103473">
    <property type="entry name" value="MFS general substrate transporter"/>
    <property type="match status" value="1"/>
</dbReference>
<dbReference type="EMBL" id="BMGC01000003">
    <property type="protein sequence ID" value="GGB21201.1"/>
    <property type="molecule type" value="Genomic_DNA"/>
</dbReference>
<dbReference type="AlphaFoldDB" id="A0A916WPU2"/>
<feature type="region of interest" description="Disordered" evidence="5">
    <location>
        <begin position="535"/>
        <end position="584"/>
    </location>
</feature>
<evidence type="ECO:0000259" key="7">
    <source>
        <dbReference type="PROSITE" id="PS50850"/>
    </source>
</evidence>
<protein>
    <submittedName>
        <fullName evidence="8">MFS transporter</fullName>
    </submittedName>
</protein>
<evidence type="ECO:0000256" key="2">
    <source>
        <dbReference type="ARBA" id="ARBA00022692"/>
    </source>
</evidence>
<organism evidence="8 9">
    <name type="scientific">Gordonia jinhuaensis</name>
    <dbReference type="NCBI Taxonomy" id="1517702"/>
    <lineage>
        <taxon>Bacteria</taxon>
        <taxon>Bacillati</taxon>
        <taxon>Actinomycetota</taxon>
        <taxon>Actinomycetes</taxon>
        <taxon>Mycobacteriales</taxon>
        <taxon>Gordoniaceae</taxon>
        <taxon>Gordonia</taxon>
    </lineage>
</organism>
<dbReference type="CDD" id="cd17321">
    <property type="entry name" value="MFS_MMR_MDR_like"/>
    <property type="match status" value="1"/>
</dbReference>
<comment type="subcellular location">
    <subcellularLocation>
        <location evidence="1">Cell membrane</location>
        <topology evidence="1">Multi-pass membrane protein</topology>
    </subcellularLocation>
</comment>
<dbReference type="InterPro" id="IPR036259">
    <property type="entry name" value="MFS_trans_sf"/>
</dbReference>
<feature type="transmembrane region" description="Helical" evidence="6">
    <location>
        <begin position="141"/>
        <end position="161"/>
    </location>
</feature>
<dbReference type="Proteomes" id="UP000621454">
    <property type="component" value="Unassembled WGS sequence"/>
</dbReference>
<reference evidence="8" key="2">
    <citation type="submission" date="2020-09" db="EMBL/GenBank/DDBJ databases">
        <authorList>
            <person name="Sun Q."/>
            <person name="Zhou Y."/>
        </authorList>
    </citation>
    <scope>NUCLEOTIDE SEQUENCE</scope>
    <source>
        <strain evidence="8">CGMCC 1.12827</strain>
    </source>
</reference>
<evidence type="ECO:0000256" key="6">
    <source>
        <dbReference type="SAM" id="Phobius"/>
    </source>
</evidence>
<feature type="transmembrane region" description="Helical" evidence="6">
    <location>
        <begin position="272"/>
        <end position="292"/>
    </location>
</feature>
<feature type="transmembrane region" description="Helical" evidence="6">
    <location>
        <begin position="233"/>
        <end position="251"/>
    </location>
</feature>
<keyword evidence="3 6" id="KW-1133">Transmembrane helix</keyword>
<evidence type="ECO:0000256" key="5">
    <source>
        <dbReference type="SAM" id="MobiDB-lite"/>
    </source>
</evidence>
<dbReference type="GO" id="GO:0005886">
    <property type="term" value="C:plasma membrane"/>
    <property type="evidence" value="ECO:0007669"/>
    <property type="project" value="UniProtKB-SubCell"/>
</dbReference>